<accession>A0ABW3WRY0</accession>
<dbReference type="PANTHER" id="PTHR30189">
    <property type="entry name" value="LPS-ASSEMBLY PROTEIN"/>
    <property type="match status" value="1"/>
</dbReference>
<evidence type="ECO:0000256" key="1">
    <source>
        <dbReference type="ARBA" id="ARBA00023237"/>
    </source>
</evidence>
<keyword evidence="5" id="KW-1185">Reference proteome</keyword>
<feature type="domain" description="Organic solvent tolerance-like N-terminal" evidence="3">
    <location>
        <begin position="10"/>
        <end position="164"/>
    </location>
</feature>
<dbReference type="EMBL" id="JBHTMV010000004">
    <property type="protein sequence ID" value="MFD1294025.1"/>
    <property type="molecule type" value="Genomic_DNA"/>
</dbReference>
<dbReference type="Gene3D" id="2.60.450.10">
    <property type="entry name" value="Lipopolysaccharide (LPS) transport protein A like domain"/>
    <property type="match status" value="2"/>
</dbReference>
<dbReference type="InterPro" id="IPR005653">
    <property type="entry name" value="OstA-like_N"/>
</dbReference>
<evidence type="ECO:0000313" key="4">
    <source>
        <dbReference type="EMBL" id="MFD1294025.1"/>
    </source>
</evidence>
<dbReference type="RefSeq" id="WP_386809717.1">
    <property type="nucleotide sequence ID" value="NZ_JBHTMV010000004.1"/>
</dbReference>
<evidence type="ECO:0000259" key="3">
    <source>
        <dbReference type="Pfam" id="PF13100"/>
    </source>
</evidence>
<reference evidence="5" key="1">
    <citation type="journal article" date="2019" name="Int. J. Syst. Evol. Microbiol.">
        <title>The Global Catalogue of Microorganisms (GCM) 10K type strain sequencing project: providing services to taxonomists for standard genome sequencing and annotation.</title>
        <authorList>
            <consortium name="The Broad Institute Genomics Platform"/>
            <consortium name="The Broad Institute Genome Sequencing Center for Infectious Disease"/>
            <person name="Wu L."/>
            <person name="Ma J."/>
        </authorList>
    </citation>
    <scope>NUCLEOTIDE SEQUENCE [LARGE SCALE GENOMIC DNA]</scope>
    <source>
        <strain evidence="5">CCUG 62221</strain>
    </source>
</reference>
<comment type="caution">
    <text evidence="4">The sequence shown here is derived from an EMBL/GenBank/DDBJ whole genome shotgun (WGS) entry which is preliminary data.</text>
</comment>
<name>A0ABW3WRY0_9FLAO</name>
<organism evidence="4 5">
    <name type="scientific">Lutibacter holmesii</name>
    <dbReference type="NCBI Taxonomy" id="1137985"/>
    <lineage>
        <taxon>Bacteria</taxon>
        <taxon>Pseudomonadati</taxon>
        <taxon>Bacteroidota</taxon>
        <taxon>Flavobacteriia</taxon>
        <taxon>Flavobacteriales</taxon>
        <taxon>Flavobacteriaceae</taxon>
        <taxon>Lutibacter</taxon>
    </lineage>
</organism>
<dbReference type="PANTHER" id="PTHR30189:SF1">
    <property type="entry name" value="LPS-ASSEMBLY PROTEIN LPTD"/>
    <property type="match status" value="1"/>
</dbReference>
<keyword evidence="1" id="KW-0472">Membrane</keyword>
<dbReference type="Proteomes" id="UP001597241">
    <property type="component" value="Unassembled WGS sequence"/>
</dbReference>
<keyword evidence="1" id="KW-0998">Cell outer membrane</keyword>
<dbReference type="InterPro" id="IPR050218">
    <property type="entry name" value="LptD"/>
</dbReference>
<evidence type="ECO:0000259" key="2">
    <source>
        <dbReference type="Pfam" id="PF03968"/>
    </source>
</evidence>
<feature type="domain" description="Organic solvent tolerance-like N-terminal" evidence="2">
    <location>
        <begin position="219"/>
        <end position="350"/>
    </location>
</feature>
<gene>
    <name evidence="4" type="ORF">ACFQ5N_09280</name>
</gene>
<evidence type="ECO:0000313" key="5">
    <source>
        <dbReference type="Proteomes" id="UP001597241"/>
    </source>
</evidence>
<dbReference type="Pfam" id="PF03968">
    <property type="entry name" value="LptD_N"/>
    <property type="match status" value="1"/>
</dbReference>
<proteinExistence type="predicted"/>
<sequence length="507" mass="57515">MSFTSFSQSKKIRILKADNTMADPKYPGATISLGNVFVEHEGATLRCDKAYIYQETKLIKAMGNVVVNQGDTIFQYSKYTDYDGINKKATSWGDVFLKDDIMELRTDTLYFDRVKQHLYYKSGGTIKDTTNVLKSKIGNYYLAENKFQAFTNVDVTNKDSKLVSNHLDYFTDSGIAELYGPSTITSEQNKVYTERGHYNSKTNISYFIENSKIYYDDRTIEGDSLYYNKNKSFASATGNIVVNDTLNDTTIKGGYAELFQLKDSVYITDRAVAISAVENDSTYIHGNVLMVTGPTDERIIRAFNYVKFFKTNMQGKCDSLVTNEKTGLTELLKNPVIWAEGNQITGDTIHLISNIKTEQLDSLKIISNGFMVQKDSIGYSQMKGKFMFGKFKDNSLISLDVFGNSEVIFYGRDDNQKLIGITKMQTSKNIFITLDSNEINSINFYVSPDGNTYPPSKFPENEALLKGFIWREDERPLTKEAIFIRDDKTPEKTELKPTDTTIEPIKL</sequence>
<protein>
    <submittedName>
        <fullName evidence="4">OstA-like protein</fullName>
    </submittedName>
</protein>
<dbReference type="Pfam" id="PF13100">
    <property type="entry name" value="OstA_2"/>
    <property type="match status" value="1"/>
</dbReference>